<reference evidence="1 2" key="1">
    <citation type="submission" date="2020-08" db="EMBL/GenBank/DDBJ databases">
        <title>Clostridia isolated from Swiss meat.</title>
        <authorList>
            <person name="Wambui J."/>
            <person name="Stevens M.J.A."/>
            <person name="Stephan R."/>
        </authorList>
    </citation>
    <scope>NUCLEOTIDE SEQUENCE [LARGE SCALE GENOMIC DNA]</scope>
    <source>
        <strain evidence="1 2">CM001</strain>
    </source>
</reference>
<evidence type="ECO:0000313" key="2">
    <source>
        <dbReference type="Proteomes" id="UP000585258"/>
    </source>
</evidence>
<evidence type="ECO:0000313" key="1">
    <source>
        <dbReference type="EMBL" id="MBB6716520.1"/>
    </source>
</evidence>
<gene>
    <name evidence="1" type="ORF">H7E68_17640</name>
</gene>
<sequence>MTYREVIKNNGEDLNSLADLLGKFVNAYRLLIAGAGELNTIALSKKNEVKDALDRAEDVGAIIDDLVKIIESSNDCYFKYMKIKNDFILSKTEKNVILTEINKELDFQNYKRCEDDE</sequence>
<dbReference type="EMBL" id="JACKWY010000015">
    <property type="protein sequence ID" value="MBB6716520.1"/>
    <property type="molecule type" value="Genomic_DNA"/>
</dbReference>
<proteinExistence type="predicted"/>
<dbReference type="Proteomes" id="UP000585258">
    <property type="component" value="Unassembled WGS sequence"/>
</dbReference>
<dbReference type="RefSeq" id="WP_185165531.1">
    <property type="nucleotide sequence ID" value="NZ_JAHLDX010000005.1"/>
</dbReference>
<dbReference type="AlphaFoldDB" id="A0A7X0VT83"/>
<comment type="caution">
    <text evidence="1">The sequence shown here is derived from an EMBL/GenBank/DDBJ whole genome shotgun (WGS) entry which is preliminary data.</text>
</comment>
<protein>
    <submittedName>
        <fullName evidence="1">Uncharacterized protein</fullName>
    </submittedName>
</protein>
<name>A0A7X0VT83_9CLOT</name>
<organism evidence="1 2">
    <name type="scientific">Clostridium gasigenes</name>
    <dbReference type="NCBI Taxonomy" id="94869"/>
    <lineage>
        <taxon>Bacteria</taxon>
        <taxon>Bacillati</taxon>
        <taxon>Bacillota</taxon>
        <taxon>Clostridia</taxon>
        <taxon>Eubacteriales</taxon>
        <taxon>Clostridiaceae</taxon>
        <taxon>Clostridium</taxon>
    </lineage>
</organism>
<accession>A0A7X0VT83</accession>